<gene>
    <name evidence="1" type="ORF">COU22_02095</name>
</gene>
<name>A0A2M6WCF4_9BACT</name>
<evidence type="ECO:0000313" key="2">
    <source>
        <dbReference type="Proteomes" id="UP000230543"/>
    </source>
</evidence>
<dbReference type="Proteomes" id="UP000230543">
    <property type="component" value="Unassembled WGS sequence"/>
</dbReference>
<dbReference type="EMBL" id="PFBO01000070">
    <property type="protein sequence ID" value="PIT90457.1"/>
    <property type="molecule type" value="Genomic_DNA"/>
</dbReference>
<evidence type="ECO:0000313" key="1">
    <source>
        <dbReference type="EMBL" id="PIT90457.1"/>
    </source>
</evidence>
<reference evidence="2" key="1">
    <citation type="submission" date="2017-09" db="EMBL/GenBank/DDBJ databases">
        <title>Depth-based differentiation of microbial function through sediment-hosted aquifers and enrichment of novel symbionts in the deep terrestrial subsurface.</title>
        <authorList>
            <person name="Probst A.J."/>
            <person name="Ladd B."/>
            <person name="Jarett J.K."/>
            <person name="Geller-Mcgrath D.E."/>
            <person name="Sieber C.M.K."/>
            <person name="Emerson J.B."/>
            <person name="Anantharaman K."/>
            <person name="Thomas B.C."/>
            <person name="Malmstrom R."/>
            <person name="Stieglmeier M."/>
            <person name="Klingl A."/>
            <person name="Woyke T."/>
            <person name="Ryan C.M."/>
            <person name="Banfield J.F."/>
        </authorList>
    </citation>
    <scope>NUCLEOTIDE SEQUENCE [LARGE SCALE GENOMIC DNA]</scope>
</reference>
<accession>A0A2M6WCF4</accession>
<organism evidence="1 2">
    <name type="scientific">Candidatus Komeilibacteria bacterium CG10_big_fil_rev_8_21_14_0_10_41_13</name>
    <dbReference type="NCBI Taxonomy" id="1974476"/>
    <lineage>
        <taxon>Bacteria</taxon>
        <taxon>Candidatus Komeiliibacteriota</taxon>
    </lineage>
</organism>
<dbReference type="AlphaFoldDB" id="A0A2M6WCF4"/>
<comment type="caution">
    <text evidence="1">The sequence shown here is derived from an EMBL/GenBank/DDBJ whole genome shotgun (WGS) entry which is preliminary data.</text>
</comment>
<protein>
    <submittedName>
        <fullName evidence="1">Uncharacterized protein</fullName>
    </submittedName>
</protein>
<sequence length="412" mass="47692">MNYYLDSLAKFNQLPLSIRQKVSSQETLLFINALERQYDLDLKFLVVLVMIGELAVDDIPEYLKAKYGLKESDGGWIKNQMLRNVFRELVDEGYREGKNIRFVSQAKDILTNQLKDVLLGKDNLRIEANAKLIYNFTFGQDLTQEQALEILERNNQQLTDQPIVVNGQELESTISHWLDHLKSIGMFKEEAGNFRNRLEFFNQDKNFLSLNDWQKQGVRRLIELYRHLKFFPLSFGSLPVDDWKFIPLSGDYDPEEEEMEIKIEASHKNASKQSKSTNQPASQPLQDLFKDQVATLQEKYKFNEGISSYKNQNQAELVKILEVSDGPEIVLPILSLLSDKDPKFVSLLNNSQIMKKFNISEKNLKNLFKTLLSKLGLNDQEAKIFIFNLSKKNKNLVGLVYGNLKTQSFDWA</sequence>
<proteinExistence type="predicted"/>